<dbReference type="InterPro" id="IPR051703">
    <property type="entry name" value="NF-kappa-B_Signaling_Reg"/>
</dbReference>
<organism evidence="2">
    <name type="scientific">Amblyomma maculatum</name>
    <name type="common">Gulf Coast tick</name>
    <dbReference type="NCBI Taxonomy" id="34609"/>
    <lineage>
        <taxon>Eukaryota</taxon>
        <taxon>Metazoa</taxon>
        <taxon>Ecdysozoa</taxon>
        <taxon>Arthropoda</taxon>
        <taxon>Chelicerata</taxon>
        <taxon>Arachnida</taxon>
        <taxon>Acari</taxon>
        <taxon>Parasitiformes</taxon>
        <taxon>Ixodida</taxon>
        <taxon>Ixodoidea</taxon>
        <taxon>Ixodidae</taxon>
        <taxon>Amblyomminae</taxon>
        <taxon>Amblyomma</taxon>
    </lineage>
</organism>
<reference evidence="2" key="1">
    <citation type="journal article" date="2011" name="PLoS ONE">
        <title>A deep insight into the sialotranscriptome of the gulf coast tick, Amblyomma maculatum.</title>
        <authorList>
            <person name="Karim S."/>
            <person name="Singh P."/>
            <person name="Ribeiro J.M."/>
        </authorList>
    </citation>
    <scope>NUCLEOTIDE SEQUENCE</scope>
    <source>
        <tissue evidence="2">Salivary gland</tissue>
    </source>
</reference>
<dbReference type="InterPro" id="IPR019080">
    <property type="entry name" value="YqaJ_viral_recombinase"/>
</dbReference>
<proteinExistence type="evidence at transcript level"/>
<dbReference type="InterPro" id="IPR011604">
    <property type="entry name" value="PDDEXK-like_dom_sf"/>
</dbReference>
<evidence type="ECO:0000259" key="1">
    <source>
        <dbReference type="Pfam" id="PF09588"/>
    </source>
</evidence>
<evidence type="ECO:0000313" key="2">
    <source>
        <dbReference type="EMBL" id="AEO33955.1"/>
    </source>
</evidence>
<accession>G3MKD7</accession>
<dbReference type="PANTHER" id="PTHR46609:SF8">
    <property type="entry name" value="YQAJ VIRAL RECOMBINASE DOMAIN-CONTAINING PROTEIN"/>
    <property type="match status" value="1"/>
</dbReference>
<sequence>MQSLKPLSQDERHELCQQTIGQAANKKWFAARVGRLTASMFKRICRCTKPESLLKALLYPCSRATSEAIVYGRNHEADAVEAYARLLRARDCAVNLRETGLHIHHVYPFLAASPDRIIVIDEEEGLLEVKCPFSKKGLTTEEACQDRNFCCRLSEQGASLKTDHAYYYQVQGQMAITGHRWCDFVIWTEGSRPEDPAHLHVERIPFDEEFWTEEMLPALLYFMKRAFIPELLTKRVKRLGQLYTSGSYVSHSKLKRGYYVCRPSEGLRVKIKKLK</sequence>
<name>G3MKD7_AMBMU</name>
<dbReference type="EMBL" id="JO842338">
    <property type="protein sequence ID" value="AEO33955.1"/>
    <property type="molecule type" value="mRNA"/>
</dbReference>
<dbReference type="Gene3D" id="3.90.320.10">
    <property type="match status" value="1"/>
</dbReference>
<dbReference type="InterPro" id="IPR011335">
    <property type="entry name" value="Restrct_endonuc-II-like"/>
</dbReference>
<dbReference type="CDD" id="cd22343">
    <property type="entry name" value="PDDEXK_lambda_exonuclease-like"/>
    <property type="match status" value="1"/>
</dbReference>
<protein>
    <recommendedName>
        <fullName evidence="1">YqaJ viral recombinase domain-containing protein</fullName>
    </recommendedName>
</protein>
<dbReference type="Pfam" id="PF09588">
    <property type="entry name" value="YqaJ"/>
    <property type="match status" value="1"/>
</dbReference>
<dbReference type="AlphaFoldDB" id="G3MKD7"/>
<dbReference type="SUPFAM" id="SSF52980">
    <property type="entry name" value="Restriction endonuclease-like"/>
    <property type="match status" value="1"/>
</dbReference>
<dbReference type="GO" id="GO:0006281">
    <property type="term" value="P:DNA repair"/>
    <property type="evidence" value="ECO:0007669"/>
    <property type="project" value="UniProtKB-ARBA"/>
</dbReference>
<feature type="domain" description="YqaJ viral recombinase" evidence="1">
    <location>
        <begin position="27"/>
        <end position="179"/>
    </location>
</feature>
<dbReference type="PANTHER" id="PTHR46609">
    <property type="entry name" value="EXONUCLEASE, PHAGE-TYPE/RECB, C-TERMINAL DOMAIN-CONTAINING PROTEIN"/>
    <property type="match status" value="1"/>
</dbReference>